<comment type="caution">
    <text evidence="3">The sequence shown here is derived from an EMBL/GenBank/DDBJ whole genome shotgun (WGS) entry which is preliminary data.</text>
</comment>
<sequence>MLIAVDHGNKQMKTKHRTFISGLIGSSTPPPLAKDVILYKDMYYALSEQRLAYMRDKTKNDHFFILTLFAIADEIELSGRYTGSEIIDVQLAIGLPPAHYGLQYEQFEEYFLDRGIVEFQKSGKNYAVHIDDVIAFPQAYAAVVPHLAGLRTVSKTIVLDIGGFTVDYLQLSYGEPDLQVCDSLEHGVIILYNEIRRKANAEFDALLDEQEIDGILRHLDTGFPDKLTEMAEEMAEGFVNDLISKLRERGIDLRYCRSIWTGGGSILLWEYIRRSEKVGNTVFLDNLNANAAGYELAYREARESK</sequence>
<dbReference type="Pfam" id="PF21522">
    <property type="entry name" value="MreB-like_C"/>
    <property type="match status" value="1"/>
</dbReference>
<dbReference type="InterPro" id="IPR049067">
    <property type="entry name" value="MreB-like_C"/>
</dbReference>
<keyword evidence="4" id="KW-1185">Reference proteome</keyword>
<evidence type="ECO:0000313" key="3">
    <source>
        <dbReference type="EMBL" id="MBC8611370.1"/>
    </source>
</evidence>
<dbReference type="Gene3D" id="3.30.420.40">
    <property type="match status" value="2"/>
</dbReference>
<dbReference type="InterPro" id="IPR043129">
    <property type="entry name" value="ATPase_NBD"/>
</dbReference>
<feature type="domain" description="Actin homologue MreB-like C-terminal" evidence="2">
    <location>
        <begin position="158"/>
        <end position="270"/>
    </location>
</feature>
<dbReference type="AlphaFoldDB" id="A0A8J6P859"/>
<dbReference type="RefSeq" id="WP_187536594.1">
    <property type="nucleotide sequence ID" value="NZ_JACRTL010000005.1"/>
</dbReference>
<reference evidence="3" key="1">
    <citation type="submission" date="2020-08" db="EMBL/GenBank/DDBJ databases">
        <title>Genome public.</title>
        <authorList>
            <person name="Liu C."/>
            <person name="Sun Q."/>
        </authorList>
    </citation>
    <scope>NUCLEOTIDE SEQUENCE</scope>
    <source>
        <strain evidence="3">NSJ-15</strain>
    </source>
</reference>
<protein>
    <submittedName>
        <fullName evidence="3">ParM/StbA family protein</fullName>
    </submittedName>
</protein>
<accession>A0A8J6P859</accession>
<gene>
    <name evidence="3" type="ORF">H8702_09685</name>
</gene>
<organism evidence="3 4">
    <name type="scientific">Massiliimalia timonensis</name>
    <dbReference type="NCBI Taxonomy" id="1987501"/>
    <lineage>
        <taxon>Bacteria</taxon>
        <taxon>Bacillati</taxon>
        <taxon>Bacillota</taxon>
        <taxon>Clostridia</taxon>
        <taxon>Eubacteriales</taxon>
        <taxon>Oscillospiraceae</taxon>
        <taxon>Massiliimalia</taxon>
    </lineage>
</organism>
<dbReference type="Pfam" id="PF17989">
    <property type="entry name" value="ALP_N"/>
    <property type="match status" value="1"/>
</dbReference>
<proteinExistence type="predicted"/>
<evidence type="ECO:0000259" key="1">
    <source>
        <dbReference type="Pfam" id="PF17989"/>
    </source>
</evidence>
<dbReference type="EMBL" id="JACRTL010000005">
    <property type="protein sequence ID" value="MBC8611370.1"/>
    <property type="molecule type" value="Genomic_DNA"/>
</dbReference>
<evidence type="ECO:0000313" key="4">
    <source>
        <dbReference type="Proteomes" id="UP000632659"/>
    </source>
</evidence>
<feature type="domain" description="Actin-like protein N-terminal" evidence="1">
    <location>
        <begin position="54"/>
        <end position="140"/>
    </location>
</feature>
<dbReference type="InterPro" id="IPR040607">
    <property type="entry name" value="ALP_N"/>
</dbReference>
<name>A0A8J6P859_9FIRM</name>
<dbReference type="Proteomes" id="UP000632659">
    <property type="component" value="Unassembled WGS sequence"/>
</dbReference>
<dbReference type="SUPFAM" id="SSF53067">
    <property type="entry name" value="Actin-like ATPase domain"/>
    <property type="match status" value="2"/>
</dbReference>
<evidence type="ECO:0000259" key="2">
    <source>
        <dbReference type="Pfam" id="PF21522"/>
    </source>
</evidence>